<keyword evidence="5 10" id="KW-0813">Transport</keyword>
<feature type="chain" id="PRO_5044945938" description="Outer-membrane lipoprotein carrier protein" evidence="10">
    <location>
        <begin position="21"/>
        <end position="205"/>
    </location>
</feature>
<dbReference type="InterPro" id="IPR029046">
    <property type="entry name" value="LolA/LolB/LppX"/>
</dbReference>
<dbReference type="EMBL" id="JBEQCT010000001">
    <property type="protein sequence ID" value="MFM2483922.1"/>
    <property type="molecule type" value="Genomic_DNA"/>
</dbReference>
<evidence type="ECO:0000256" key="5">
    <source>
        <dbReference type="ARBA" id="ARBA00022448"/>
    </source>
</evidence>
<evidence type="ECO:0000256" key="7">
    <source>
        <dbReference type="ARBA" id="ARBA00022764"/>
    </source>
</evidence>
<keyword evidence="6 10" id="KW-0732">Signal</keyword>
<dbReference type="PANTHER" id="PTHR35869:SF1">
    <property type="entry name" value="OUTER-MEMBRANE LIPOPROTEIN CARRIER PROTEIN"/>
    <property type="match status" value="1"/>
</dbReference>
<comment type="subunit">
    <text evidence="3 10">Monomer.</text>
</comment>
<evidence type="ECO:0000256" key="3">
    <source>
        <dbReference type="ARBA" id="ARBA00011245"/>
    </source>
</evidence>
<keyword evidence="9 10" id="KW-0143">Chaperone</keyword>
<evidence type="ECO:0000313" key="12">
    <source>
        <dbReference type="Proteomes" id="UP001629953"/>
    </source>
</evidence>
<organism evidence="11 12">
    <name type="scientific">Celerinatantimonas yamalensis</name>
    <dbReference type="NCBI Taxonomy" id="559956"/>
    <lineage>
        <taxon>Bacteria</taxon>
        <taxon>Pseudomonadati</taxon>
        <taxon>Pseudomonadota</taxon>
        <taxon>Gammaproteobacteria</taxon>
        <taxon>Celerinatantimonadaceae</taxon>
        <taxon>Celerinatantimonas</taxon>
    </lineage>
</organism>
<dbReference type="RefSeq" id="WP_408622073.1">
    <property type="nucleotide sequence ID" value="NZ_JBEQCT010000001.1"/>
</dbReference>
<comment type="similarity">
    <text evidence="2 10">Belongs to the LolA family.</text>
</comment>
<evidence type="ECO:0000313" key="11">
    <source>
        <dbReference type="EMBL" id="MFM2483922.1"/>
    </source>
</evidence>
<accession>A0ABW9G361</accession>
<evidence type="ECO:0000256" key="10">
    <source>
        <dbReference type="HAMAP-Rule" id="MF_00240"/>
    </source>
</evidence>
<keyword evidence="7 10" id="KW-0574">Periplasm</keyword>
<dbReference type="InterPro" id="IPR004564">
    <property type="entry name" value="OM_lipoprot_carrier_LolA-like"/>
</dbReference>
<reference evidence="11 12" key="1">
    <citation type="journal article" date="2013" name="Int. J. Syst. Evol. Microbiol.">
        <title>Celerinatantimonas yamalensis sp. nov., a cold-adapted diazotrophic bacterium from a cold permafrost brine.</title>
        <authorList>
            <person name="Shcherbakova V."/>
            <person name="Chuvilskaya N."/>
            <person name="Rivkina E."/>
            <person name="Demidov N."/>
            <person name="Uchaeva V."/>
            <person name="Suetin S."/>
            <person name="Suzina N."/>
            <person name="Gilichinsky D."/>
        </authorList>
    </citation>
    <scope>NUCLEOTIDE SEQUENCE [LARGE SCALE GENOMIC DNA]</scope>
    <source>
        <strain evidence="11 12">C7</strain>
    </source>
</reference>
<gene>
    <name evidence="10 11" type="primary">lolA</name>
    <name evidence="11" type="ORF">ABUE30_02380</name>
</gene>
<feature type="signal peptide" evidence="10">
    <location>
        <begin position="1"/>
        <end position="20"/>
    </location>
</feature>
<keyword evidence="11" id="KW-0449">Lipoprotein</keyword>
<comment type="function">
    <text evidence="10">Participates in the translocation of lipoproteins from the inner membrane to the outer membrane. Only forms a complex with a lipoprotein if the residue after the N-terminal Cys is not an aspartate (The Asp acts as a targeting signal to indicate that the lipoprotein should stay in the inner membrane).</text>
</comment>
<name>A0ABW9G361_9GAMM</name>
<keyword evidence="8 10" id="KW-0653">Protein transport</keyword>
<evidence type="ECO:0000256" key="8">
    <source>
        <dbReference type="ARBA" id="ARBA00022927"/>
    </source>
</evidence>
<dbReference type="SUPFAM" id="SSF89392">
    <property type="entry name" value="Prokaryotic lipoproteins and lipoprotein localization factors"/>
    <property type="match status" value="1"/>
</dbReference>
<keyword evidence="12" id="KW-1185">Reference proteome</keyword>
<evidence type="ECO:0000256" key="1">
    <source>
        <dbReference type="ARBA" id="ARBA00004418"/>
    </source>
</evidence>
<evidence type="ECO:0000256" key="6">
    <source>
        <dbReference type="ARBA" id="ARBA00022729"/>
    </source>
</evidence>
<dbReference type="CDD" id="cd16325">
    <property type="entry name" value="LolA"/>
    <property type="match status" value="1"/>
</dbReference>
<dbReference type="HAMAP" id="MF_00240">
    <property type="entry name" value="LolA"/>
    <property type="match status" value="1"/>
</dbReference>
<protein>
    <recommendedName>
        <fullName evidence="4 10">Outer-membrane lipoprotein carrier protein</fullName>
    </recommendedName>
</protein>
<sequence length="205" mass="23079" precursor="true">MKKLRTVVLLLVFISPAVLANAEQTLRTKLQAISQFSADFSQTVVSPDGKVIHQAYGHLVIAKPGKLHWQVMRPNHDEIISNGQTIWYYSPIVEQVSIYNTSDAIVHTPFILLADQRPSTWVGYKVSATKQKYTVTSTHDSQQPAFTVQFDSKDHINEFDVIDNQGQRSEFKLSHFNAKPNIAAGEFSFAIPSGTEIDDQRQPHE</sequence>
<comment type="subcellular location">
    <subcellularLocation>
        <location evidence="1 10">Periplasm</location>
    </subcellularLocation>
</comment>
<dbReference type="PANTHER" id="PTHR35869">
    <property type="entry name" value="OUTER-MEMBRANE LIPOPROTEIN CARRIER PROTEIN"/>
    <property type="match status" value="1"/>
</dbReference>
<dbReference type="Proteomes" id="UP001629953">
    <property type="component" value="Unassembled WGS sequence"/>
</dbReference>
<evidence type="ECO:0000256" key="4">
    <source>
        <dbReference type="ARBA" id="ARBA00014035"/>
    </source>
</evidence>
<dbReference type="Pfam" id="PF03548">
    <property type="entry name" value="LolA"/>
    <property type="match status" value="1"/>
</dbReference>
<evidence type="ECO:0000256" key="2">
    <source>
        <dbReference type="ARBA" id="ARBA00007615"/>
    </source>
</evidence>
<proteinExistence type="inferred from homology"/>
<dbReference type="InterPro" id="IPR018323">
    <property type="entry name" value="OM_lipoprot_carrier_LolA_Pbac"/>
</dbReference>
<comment type="caution">
    <text evidence="11">The sequence shown here is derived from an EMBL/GenBank/DDBJ whole genome shotgun (WGS) entry which is preliminary data.</text>
</comment>
<dbReference type="NCBIfam" id="TIGR00547">
    <property type="entry name" value="lolA"/>
    <property type="match status" value="1"/>
</dbReference>
<evidence type="ECO:0000256" key="9">
    <source>
        <dbReference type="ARBA" id="ARBA00023186"/>
    </source>
</evidence>
<dbReference type="Gene3D" id="2.50.20.10">
    <property type="entry name" value="Lipoprotein localisation LolA/LolB/LppX"/>
    <property type="match status" value="1"/>
</dbReference>